<evidence type="ECO:0000313" key="2">
    <source>
        <dbReference type="Proteomes" id="UP000017984"/>
    </source>
</evidence>
<name>V6JUI1_STRRC</name>
<dbReference type="HOGENOM" id="CLU_026377_0_0_11"/>
<reference evidence="1 2" key="1">
    <citation type="journal article" date="2014" name="Genome Announc.">
        <title>Draft Genome Sequence of Streptomyces roseochromogenes subsp. oscitans DS 12.976, Producer of the Aminocoumarin Antibiotic Clorobiocin.</title>
        <authorList>
            <person name="Ruckert C."/>
            <person name="Kalinowski J."/>
            <person name="Heide L."/>
            <person name="Apel A.K."/>
        </authorList>
    </citation>
    <scope>NUCLEOTIDE SEQUENCE [LARGE SCALE GENOMIC DNA]</scope>
    <source>
        <strain evidence="1 2">DS 12.976</strain>
    </source>
</reference>
<comment type="caution">
    <text evidence="1">The sequence shown here is derived from an EMBL/GenBank/DDBJ whole genome shotgun (WGS) entry which is preliminary data.</text>
</comment>
<dbReference type="RefSeq" id="WP_023552725.1">
    <property type="nucleotide sequence ID" value="NZ_CM002285.1"/>
</dbReference>
<dbReference type="Pfam" id="PF20129">
    <property type="entry name" value="DUF6519"/>
    <property type="match status" value="2"/>
</dbReference>
<dbReference type="AlphaFoldDB" id="V6JUI1"/>
<sequence length="494" mass="53727">MYGDYSRLTYQPGKHYSAVLAQQGRVQLDADANEQTAIELFRSRTLARDLIGRDGGPADKPGDGPGFQITYVKGTHDQDDLTIGGGRYYVDGIPLDATCPQPVPAVPTGGLLPLDGDGADSDGVIPSPTPATWTYWNQPDAYRDPELPGDQLPSMFPFLAYLKVWDRSVTAVEDPEIREVALGAAMPDTAARLKTVWQVLTLPAEDLDVRDGGAATVRAAFYDWVAAQRSAARLAARAERPEGAADEPCLVRPDARYRGPENQLYRIEIHQGGTAERGATFKWSRENGSVAFPIAELDGTWVALSTLGDDDKLTLDVGDRVEVCDSAYTSRGEPAPLLSVEEIDLPGRRVRLSAEPLPGIGALPERHPFLRRWDHASTGTPGHRPRTDGGALPVEEGTWTELEDGLQVYFNPGGSYRSGDFWLVPTRTVTGTVEWPANSAGDPLLQLPLGIDVHYAPLAWITGENSRSDLRRVFHPLATPLSDANADPQETEEN</sequence>
<accession>V6JUI1</accession>
<proteinExistence type="predicted"/>
<evidence type="ECO:0000313" key="1">
    <source>
        <dbReference type="EMBL" id="EST20554.1"/>
    </source>
</evidence>
<keyword evidence="2" id="KW-1185">Reference proteome</keyword>
<protein>
    <submittedName>
        <fullName evidence="1">Uncharacterized protein</fullName>
    </submittedName>
</protein>
<dbReference type="STRING" id="1352936.M878_39450"/>
<gene>
    <name evidence="1" type="ORF">M878_39450</name>
</gene>
<dbReference type="PATRIC" id="fig|1352936.5.peg.8168"/>
<dbReference type="EMBL" id="AWQX01000349">
    <property type="protein sequence ID" value="EST20554.1"/>
    <property type="molecule type" value="Genomic_DNA"/>
</dbReference>
<organism evidence="1 2">
    <name type="scientific">Streptomyces roseochromogenus subsp. oscitans DS 12.976</name>
    <dbReference type="NCBI Taxonomy" id="1352936"/>
    <lineage>
        <taxon>Bacteria</taxon>
        <taxon>Bacillati</taxon>
        <taxon>Actinomycetota</taxon>
        <taxon>Actinomycetes</taxon>
        <taxon>Kitasatosporales</taxon>
        <taxon>Streptomycetaceae</taxon>
        <taxon>Streptomyces</taxon>
    </lineage>
</organism>
<dbReference type="InterPro" id="IPR045392">
    <property type="entry name" value="DUF6519"/>
</dbReference>
<dbReference type="Proteomes" id="UP000017984">
    <property type="component" value="Chromosome"/>
</dbReference>